<dbReference type="PROSITE" id="PS00101">
    <property type="entry name" value="HEXAPEP_TRANSFERASES"/>
    <property type="match status" value="1"/>
</dbReference>
<comment type="similarity">
    <text evidence="1 5">Belongs to the transferase hexapeptide repeat family.</text>
</comment>
<dbReference type="EC" id="2.3.1.-" evidence="5"/>
<evidence type="ECO:0000256" key="2">
    <source>
        <dbReference type="ARBA" id="ARBA00022679"/>
    </source>
</evidence>
<evidence type="ECO:0000256" key="1">
    <source>
        <dbReference type="ARBA" id="ARBA00007274"/>
    </source>
</evidence>
<proteinExistence type="inferred from homology"/>
<dbReference type="InterPro" id="IPR011004">
    <property type="entry name" value="Trimer_LpxA-like_sf"/>
</dbReference>
<dbReference type="SMART" id="SM01266">
    <property type="entry name" value="Mac"/>
    <property type="match status" value="1"/>
</dbReference>
<dbReference type="InterPro" id="IPR024688">
    <property type="entry name" value="Mac_dom"/>
</dbReference>
<keyword evidence="3" id="KW-0677">Repeat</keyword>
<gene>
    <name evidence="7" type="ORF">SNE25_14215</name>
</gene>
<dbReference type="InterPro" id="IPR001451">
    <property type="entry name" value="Hexapep"/>
</dbReference>
<dbReference type="RefSeq" id="WP_321565767.1">
    <property type="nucleotide sequence ID" value="NZ_CP139558.1"/>
</dbReference>
<reference evidence="7 8" key="1">
    <citation type="submission" date="2023-11" db="EMBL/GenBank/DDBJ databases">
        <title>Analysis of the Genomes of Mucilaginibacter gossypii cycad 4 and M. sabulilitoris SNA2: microbes with the potential for plant growth promotion.</title>
        <authorList>
            <person name="Hirsch A.M."/>
            <person name="Humm E."/>
            <person name="Rubbi M."/>
            <person name="Del Vecchio G."/>
            <person name="Ha S.M."/>
            <person name="Pellegrini M."/>
            <person name="Gunsalus R.P."/>
        </authorList>
    </citation>
    <scope>NUCLEOTIDE SEQUENCE [LARGE SCALE GENOMIC DNA]</scope>
    <source>
        <strain evidence="7 8">SNA2</strain>
    </source>
</reference>
<dbReference type="Pfam" id="PF00132">
    <property type="entry name" value="Hexapep"/>
    <property type="match status" value="1"/>
</dbReference>
<evidence type="ECO:0000256" key="3">
    <source>
        <dbReference type="ARBA" id="ARBA00022737"/>
    </source>
</evidence>
<evidence type="ECO:0000313" key="8">
    <source>
        <dbReference type="Proteomes" id="UP001324380"/>
    </source>
</evidence>
<dbReference type="Proteomes" id="UP001324380">
    <property type="component" value="Chromosome"/>
</dbReference>
<keyword evidence="4 5" id="KW-0012">Acyltransferase</keyword>
<evidence type="ECO:0000259" key="6">
    <source>
        <dbReference type="SMART" id="SM01266"/>
    </source>
</evidence>
<dbReference type="EMBL" id="CP139558">
    <property type="protein sequence ID" value="WPU96675.1"/>
    <property type="molecule type" value="Genomic_DNA"/>
</dbReference>
<dbReference type="PANTHER" id="PTHR43017:SF1">
    <property type="entry name" value="ACETYLTRANSFERASE YJL218W-RELATED"/>
    <property type="match status" value="1"/>
</dbReference>
<keyword evidence="8" id="KW-1185">Reference proteome</keyword>
<dbReference type="CDD" id="cd03357">
    <property type="entry name" value="LbH_MAT_GAT"/>
    <property type="match status" value="1"/>
</dbReference>
<keyword evidence="2 5" id="KW-0808">Transferase</keyword>
<dbReference type="GO" id="GO:0016746">
    <property type="term" value="F:acyltransferase activity"/>
    <property type="evidence" value="ECO:0007669"/>
    <property type="project" value="UniProtKB-KW"/>
</dbReference>
<dbReference type="PANTHER" id="PTHR43017">
    <property type="entry name" value="GALACTOSIDE O-ACETYLTRANSFERASE"/>
    <property type="match status" value="1"/>
</dbReference>
<name>A0ABZ0TU87_9SPHI</name>
<accession>A0ABZ0TU87</accession>
<dbReference type="InterPro" id="IPR018357">
    <property type="entry name" value="Hexapep_transf_CS"/>
</dbReference>
<evidence type="ECO:0000313" key="7">
    <source>
        <dbReference type="EMBL" id="WPU96675.1"/>
    </source>
</evidence>
<sequence length="185" mass="20066">MIKTELQKMLDGELYDASDAELTAGRSNARKLFMEYNALDYDDKDGKKAILKQLLGSFENNIDIQSPFYCDYGFNIFAGDNLFLNFNCIILDCARVTFGDNVFLAPNVQIYTAYHPVLAAERIKGPEYAAPITIGSNVWLGGGVIVCPGVTIGDNTTIGAGSVVTKSIPANVVAAGNPCRVIREL</sequence>
<evidence type="ECO:0000256" key="5">
    <source>
        <dbReference type="RuleBase" id="RU367021"/>
    </source>
</evidence>
<dbReference type="Gene3D" id="2.160.10.10">
    <property type="entry name" value="Hexapeptide repeat proteins"/>
    <property type="match status" value="1"/>
</dbReference>
<feature type="domain" description="Maltose/galactoside acetyltransferase" evidence="6">
    <location>
        <begin position="6"/>
        <end position="60"/>
    </location>
</feature>
<organism evidence="7 8">
    <name type="scientific">Mucilaginibacter sabulilitoris</name>
    <dbReference type="NCBI Taxonomy" id="1173583"/>
    <lineage>
        <taxon>Bacteria</taxon>
        <taxon>Pseudomonadati</taxon>
        <taxon>Bacteroidota</taxon>
        <taxon>Sphingobacteriia</taxon>
        <taxon>Sphingobacteriales</taxon>
        <taxon>Sphingobacteriaceae</taxon>
        <taxon>Mucilaginibacter</taxon>
    </lineage>
</organism>
<protein>
    <recommendedName>
        <fullName evidence="5">Acetyltransferase</fullName>
        <ecNumber evidence="5">2.3.1.-</ecNumber>
    </recommendedName>
</protein>
<evidence type="ECO:0000256" key="4">
    <source>
        <dbReference type="ARBA" id="ARBA00023315"/>
    </source>
</evidence>
<dbReference type="SUPFAM" id="SSF51161">
    <property type="entry name" value="Trimeric LpxA-like enzymes"/>
    <property type="match status" value="1"/>
</dbReference>
<dbReference type="InterPro" id="IPR039369">
    <property type="entry name" value="LacA-like"/>
</dbReference>
<dbReference type="Pfam" id="PF12464">
    <property type="entry name" value="Mac"/>
    <property type="match status" value="1"/>
</dbReference>